<accession>A0A183DMT2</accession>
<organism evidence="3">
    <name type="scientific">Gongylonema pulchrum</name>
    <dbReference type="NCBI Taxonomy" id="637853"/>
    <lineage>
        <taxon>Eukaryota</taxon>
        <taxon>Metazoa</taxon>
        <taxon>Ecdysozoa</taxon>
        <taxon>Nematoda</taxon>
        <taxon>Chromadorea</taxon>
        <taxon>Rhabditida</taxon>
        <taxon>Spirurina</taxon>
        <taxon>Spiruromorpha</taxon>
        <taxon>Spiruroidea</taxon>
        <taxon>Gongylonematidae</taxon>
        <taxon>Gongylonema</taxon>
    </lineage>
</organism>
<gene>
    <name evidence="1" type="ORF">GPUH_LOCUS10024</name>
</gene>
<reference evidence="1 2" key="2">
    <citation type="submission" date="2018-11" db="EMBL/GenBank/DDBJ databases">
        <authorList>
            <consortium name="Pathogen Informatics"/>
        </authorList>
    </citation>
    <scope>NUCLEOTIDE SEQUENCE [LARGE SCALE GENOMIC DNA]</scope>
</reference>
<dbReference type="WBParaSite" id="GPUH_0001003401-mRNA-1">
    <property type="protein sequence ID" value="GPUH_0001003401-mRNA-1"/>
    <property type="gene ID" value="GPUH_0001003401"/>
</dbReference>
<evidence type="ECO:0000313" key="1">
    <source>
        <dbReference type="EMBL" id="VDK80885.1"/>
    </source>
</evidence>
<protein>
    <submittedName>
        <fullName evidence="3">VCBS repeat-containing protein</fullName>
    </submittedName>
</protein>
<sequence>MIVLLWCTKQLLFLWLLHIIVYIGTVNAKLKGRICAYGDIDRDLYTDIIVQDSDGLKIYLQVFRGFFLFELKEKISRKKKRG</sequence>
<proteinExistence type="predicted"/>
<dbReference type="EMBL" id="UYRT01035816">
    <property type="protein sequence ID" value="VDK80885.1"/>
    <property type="molecule type" value="Genomic_DNA"/>
</dbReference>
<reference evidence="3" key="1">
    <citation type="submission" date="2016-06" db="UniProtKB">
        <authorList>
            <consortium name="WormBaseParasite"/>
        </authorList>
    </citation>
    <scope>IDENTIFICATION</scope>
</reference>
<dbReference type="Proteomes" id="UP000271098">
    <property type="component" value="Unassembled WGS sequence"/>
</dbReference>
<evidence type="ECO:0000313" key="2">
    <source>
        <dbReference type="Proteomes" id="UP000271098"/>
    </source>
</evidence>
<keyword evidence="2" id="KW-1185">Reference proteome</keyword>
<name>A0A183DMT2_9BILA</name>
<evidence type="ECO:0000313" key="3">
    <source>
        <dbReference type="WBParaSite" id="GPUH_0001003401-mRNA-1"/>
    </source>
</evidence>
<dbReference type="AlphaFoldDB" id="A0A183DMT2"/>